<dbReference type="EMBL" id="FNJU01000009">
    <property type="protein sequence ID" value="SDP85601.1"/>
    <property type="molecule type" value="Genomic_DNA"/>
</dbReference>
<dbReference type="OrthoDB" id="2832951at2"/>
<dbReference type="STRING" id="930152.SAMN05216565_10950"/>
<proteinExistence type="predicted"/>
<evidence type="ECO:0000313" key="1">
    <source>
        <dbReference type="EMBL" id="SDP85601.1"/>
    </source>
</evidence>
<dbReference type="AlphaFoldDB" id="A0A1H0W546"/>
<dbReference type="Proteomes" id="UP000199159">
    <property type="component" value="Unassembled WGS sequence"/>
</dbReference>
<accession>A0A1H0W546</accession>
<organism evidence="1 2">
    <name type="scientific">Litchfieldia salsa</name>
    <dbReference type="NCBI Taxonomy" id="930152"/>
    <lineage>
        <taxon>Bacteria</taxon>
        <taxon>Bacillati</taxon>
        <taxon>Bacillota</taxon>
        <taxon>Bacilli</taxon>
        <taxon>Bacillales</taxon>
        <taxon>Bacillaceae</taxon>
        <taxon>Litchfieldia</taxon>
    </lineage>
</organism>
<protein>
    <submittedName>
        <fullName evidence="1">Uncharacterized protein</fullName>
    </submittedName>
</protein>
<reference evidence="2" key="1">
    <citation type="submission" date="2016-10" db="EMBL/GenBank/DDBJ databases">
        <authorList>
            <person name="Varghese N."/>
            <person name="Submissions S."/>
        </authorList>
    </citation>
    <scope>NUCLEOTIDE SEQUENCE [LARGE SCALE GENOMIC DNA]</scope>
    <source>
        <strain evidence="2">IBRC-M10078</strain>
    </source>
</reference>
<name>A0A1H0W546_9BACI</name>
<gene>
    <name evidence="1" type="ORF">SAMN05216565_10950</name>
</gene>
<dbReference type="RefSeq" id="WP_090856631.1">
    <property type="nucleotide sequence ID" value="NZ_FNJU01000009.1"/>
</dbReference>
<sequence>MKGCLVTFGGILLLFIGVIFYDYIYYDLTSFRATDAAEKYLESKYDEEFELKEAEYSKILGERDGSYQIEANPIANPHIPIQIHVTESSEILSDNYAESKWRFELNEQLNSYIGQFTDSFLLMANVSIPEDVRKKYSVTKQYEEIAQQHSGKLNHILFLHVLRDPTGKVEAELEWLYKVVTYLQNQSLGRFSIKVHFYSETFLEGLSEEAQTLSYTEFEDQYKFEGRSYIFTYSSESAKSNVEKLEGPENLKEFMSEVK</sequence>
<keyword evidence="2" id="KW-1185">Reference proteome</keyword>
<evidence type="ECO:0000313" key="2">
    <source>
        <dbReference type="Proteomes" id="UP000199159"/>
    </source>
</evidence>